<protein>
    <recommendedName>
        <fullName evidence="3">F-box domain-containing protein</fullName>
    </recommendedName>
</protein>
<evidence type="ECO:0000313" key="1">
    <source>
        <dbReference type="EMBL" id="KAF9781414.1"/>
    </source>
</evidence>
<accession>A0A9P6HAZ6</accession>
<reference evidence="1" key="1">
    <citation type="journal article" date="2020" name="Nat. Commun.">
        <title>Large-scale genome sequencing of mycorrhizal fungi provides insights into the early evolution of symbiotic traits.</title>
        <authorList>
            <person name="Miyauchi S."/>
            <person name="Kiss E."/>
            <person name="Kuo A."/>
            <person name="Drula E."/>
            <person name="Kohler A."/>
            <person name="Sanchez-Garcia M."/>
            <person name="Morin E."/>
            <person name="Andreopoulos B."/>
            <person name="Barry K.W."/>
            <person name="Bonito G."/>
            <person name="Buee M."/>
            <person name="Carver A."/>
            <person name="Chen C."/>
            <person name="Cichocki N."/>
            <person name="Clum A."/>
            <person name="Culley D."/>
            <person name="Crous P.W."/>
            <person name="Fauchery L."/>
            <person name="Girlanda M."/>
            <person name="Hayes R.D."/>
            <person name="Keri Z."/>
            <person name="LaButti K."/>
            <person name="Lipzen A."/>
            <person name="Lombard V."/>
            <person name="Magnuson J."/>
            <person name="Maillard F."/>
            <person name="Murat C."/>
            <person name="Nolan M."/>
            <person name="Ohm R.A."/>
            <person name="Pangilinan J."/>
            <person name="Pereira M.F."/>
            <person name="Perotto S."/>
            <person name="Peter M."/>
            <person name="Pfister S."/>
            <person name="Riley R."/>
            <person name="Sitrit Y."/>
            <person name="Stielow J.B."/>
            <person name="Szollosi G."/>
            <person name="Zifcakova L."/>
            <person name="Stursova M."/>
            <person name="Spatafora J.W."/>
            <person name="Tedersoo L."/>
            <person name="Vaario L.M."/>
            <person name="Yamada A."/>
            <person name="Yan M."/>
            <person name="Wang P."/>
            <person name="Xu J."/>
            <person name="Bruns T."/>
            <person name="Baldrian P."/>
            <person name="Vilgalys R."/>
            <person name="Dunand C."/>
            <person name="Henrissat B."/>
            <person name="Grigoriev I.V."/>
            <person name="Hibbett D."/>
            <person name="Nagy L.G."/>
            <person name="Martin F.M."/>
        </authorList>
    </citation>
    <scope>NUCLEOTIDE SEQUENCE</scope>
    <source>
        <strain evidence="1">UH-Tt-Lm1</strain>
    </source>
</reference>
<reference evidence="1" key="2">
    <citation type="submission" date="2020-11" db="EMBL/GenBank/DDBJ databases">
        <authorList>
            <consortium name="DOE Joint Genome Institute"/>
            <person name="Kuo A."/>
            <person name="Miyauchi S."/>
            <person name="Kiss E."/>
            <person name="Drula E."/>
            <person name="Kohler A."/>
            <person name="Sanchez-Garcia M."/>
            <person name="Andreopoulos B."/>
            <person name="Barry K.W."/>
            <person name="Bonito G."/>
            <person name="Buee M."/>
            <person name="Carver A."/>
            <person name="Chen C."/>
            <person name="Cichocki N."/>
            <person name="Clum A."/>
            <person name="Culley D."/>
            <person name="Crous P.W."/>
            <person name="Fauchery L."/>
            <person name="Girlanda M."/>
            <person name="Hayes R."/>
            <person name="Keri Z."/>
            <person name="Labutti K."/>
            <person name="Lipzen A."/>
            <person name="Lombard V."/>
            <person name="Magnuson J."/>
            <person name="Maillard F."/>
            <person name="Morin E."/>
            <person name="Murat C."/>
            <person name="Nolan M."/>
            <person name="Ohm R."/>
            <person name="Pangilinan J."/>
            <person name="Pereira M."/>
            <person name="Perotto S."/>
            <person name="Peter M."/>
            <person name="Riley R."/>
            <person name="Sitrit Y."/>
            <person name="Stielow B."/>
            <person name="Szollosi G."/>
            <person name="Zifcakova L."/>
            <person name="Stursova M."/>
            <person name="Spatafora J.W."/>
            <person name="Tedersoo L."/>
            <person name="Vaario L.-M."/>
            <person name="Yamada A."/>
            <person name="Yan M."/>
            <person name="Wang P."/>
            <person name="Xu J."/>
            <person name="Bruns T."/>
            <person name="Baldrian P."/>
            <person name="Vilgalys R."/>
            <person name="Henrissat B."/>
            <person name="Grigoriev I.V."/>
            <person name="Hibbett D."/>
            <person name="Nagy L.G."/>
            <person name="Martin F.M."/>
        </authorList>
    </citation>
    <scope>NUCLEOTIDE SEQUENCE</scope>
    <source>
        <strain evidence="1">UH-Tt-Lm1</strain>
    </source>
</reference>
<name>A0A9P6HAZ6_9AGAM</name>
<dbReference type="AlphaFoldDB" id="A0A9P6HAZ6"/>
<proteinExistence type="predicted"/>
<sequence>MSSPNLPGELLDHVVDLLHDTRDTLVNCSLVSKSWIPRARKHLFARIRFHTATNLRSWKHNFPDPSTSPAYYVQTLSIDFPLVITAADGGWIPTFSRVVRFEVVIRSTNSRVSLVPFHGFSLVINSLHVNFTDFPPSRVFDFVTSFPLLEDLSAVSYGRFKGDHGFDEHPVGVRPSSPPAFTGSLELFLNDGMKPIASRLLSLPSGLHFRELSLAWFDIHDVPLTMALVESCCSTLESLSINRHLIDESDT</sequence>
<evidence type="ECO:0000313" key="2">
    <source>
        <dbReference type="Proteomes" id="UP000736335"/>
    </source>
</evidence>
<keyword evidence="2" id="KW-1185">Reference proteome</keyword>
<dbReference type="OrthoDB" id="2788229at2759"/>
<evidence type="ECO:0008006" key="3">
    <source>
        <dbReference type="Google" id="ProtNLM"/>
    </source>
</evidence>
<comment type="caution">
    <text evidence="1">The sequence shown here is derived from an EMBL/GenBank/DDBJ whole genome shotgun (WGS) entry which is preliminary data.</text>
</comment>
<gene>
    <name evidence="1" type="ORF">BJ322DRAFT_276582</name>
</gene>
<organism evidence="1 2">
    <name type="scientific">Thelephora terrestris</name>
    <dbReference type="NCBI Taxonomy" id="56493"/>
    <lineage>
        <taxon>Eukaryota</taxon>
        <taxon>Fungi</taxon>
        <taxon>Dikarya</taxon>
        <taxon>Basidiomycota</taxon>
        <taxon>Agaricomycotina</taxon>
        <taxon>Agaricomycetes</taxon>
        <taxon>Thelephorales</taxon>
        <taxon>Thelephoraceae</taxon>
        <taxon>Thelephora</taxon>
    </lineage>
</organism>
<dbReference type="EMBL" id="WIUZ02000014">
    <property type="protein sequence ID" value="KAF9781414.1"/>
    <property type="molecule type" value="Genomic_DNA"/>
</dbReference>
<dbReference type="Proteomes" id="UP000736335">
    <property type="component" value="Unassembled WGS sequence"/>
</dbReference>